<feature type="compositionally biased region" description="Basic and acidic residues" evidence="7">
    <location>
        <begin position="11"/>
        <end position="22"/>
    </location>
</feature>
<dbReference type="SUPFAM" id="SSF47459">
    <property type="entry name" value="HLH, helix-loop-helix DNA-binding domain"/>
    <property type="match status" value="1"/>
</dbReference>
<evidence type="ECO:0000256" key="2">
    <source>
        <dbReference type="ARBA" id="ARBA00022782"/>
    </source>
</evidence>
<name>A0A8C7UK25_ONCMY</name>
<reference evidence="9" key="2">
    <citation type="submission" date="2025-08" db="UniProtKB">
        <authorList>
            <consortium name="Ensembl"/>
        </authorList>
    </citation>
    <scope>IDENTIFICATION</scope>
</reference>
<keyword evidence="1" id="KW-0217">Developmental protein</keyword>
<keyword evidence="3" id="KW-0805">Transcription regulation</keyword>
<organism evidence="9 10">
    <name type="scientific">Oncorhynchus mykiss</name>
    <name type="common">Rainbow trout</name>
    <name type="synonym">Salmo gairdneri</name>
    <dbReference type="NCBI Taxonomy" id="8022"/>
    <lineage>
        <taxon>Eukaryota</taxon>
        <taxon>Metazoa</taxon>
        <taxon>Chordata</taxon>
        <taxon>Craniata</taxon>
        <taxon>Vertebrata</taxon>
        <taxon>Euteleostomi</taxon>
        <taxon>Actinopterygii</taxon>
        <taxon>Neopterygii</taxon>
        <taxon>Teleostei</taxon>
        <taxon>Protacanthopterygii</taxon>
        <taxon>Salmoniformes</taxon>
        <taxon>Salmonidae</taxon>
        <taxon>Salmoninae</taxon>
        <taxon>Oncorhynchus</taxon>
    </lineage>
</organism>
<evidence type="ECO:0000256" key="5">
    <source>
        <dbReference type="ARBA" id="ARBA00023163"/>
    </source>
</evidence>
<feature type="compositionally biased region" description="Basic residues" evidence="7">
    <location>
        <begin position="1"/>
        <end position="10"/>
    </location>
</feature>
<evidence type="ECO:0000256" key="6">
    <source>
        <dbReference type="ARBA" id="ARBA00023242"/>
    </source>
</evidence>
<keyword evidence="10" id="KW-1185">Reference proteome</keyword>
<dbReference type="GO" id="GO:0030154">
    <property type="term" value="P:cell differentiation"/>
    <property type="evidence" value="ECO:0007669"/>
    <property type="project" value="UniProtKB-KW"/>
</dbReference>
<dbReference type="Proteomes" id="UP000694395">
    <property type="component" value="Chromosome 18"/>
</dbReference>
<dbReference type="Pfam" id="PF00010">
    <property type="entry name" value="HLH"/>
    <property type="match status" value="1"/>
</dbReference>
<dbReference type="PROSITE" id="PS50888">
    <property type="entry name" value="BHLH"/>
    <property type="match status" value="1"/>
</dbReference>
<evidence type="ECO:0000256" key="4">
    <source>
        <dbReference type="ARBA" id="ARBA00023125"/>
    </source>
</evidence>
<dbReference type="InterPro" id="IPR011598">
    <property type="entry name" value="bHLH_dom"/>
</dbReference>
<evidence type="ECO:0000256" key="7">
    <source>
        <dbReference type="SAM" id="MobiDB-lite"/>
    </source>
</evidence>
<dbReference type="PANTHER" id="PTHR23349">
    <property type="entry name" value="BASIC HELIX-LOOP-HELIX TRANSCRIPTION FACTOR, TWIST"/>
    <property type="match status" value="1"/>
</dbReference>
<dbReference type="PANTHER" id="PTHR23349:SF50">
    <property type="entry name" value="PROTEIN TWIST"/>
    <property type="match status" value="1"/>
</dbReference>
<keyword evidence="4" id="KW-0238">DNA-binding</keyword>
<protein>
    <recommendedName>
        <fullName evidence="8">BHLH domain-containing protein</fullName>
    </recommendedName>
</protein>
<proteinExistence type="predicted"/>
<evidence type="ECO:0000259" key="8">
    <source>
        <dbReference type="PROSITE" id="PS50888"/>
    </source>
</evidence>
<reference evidence="9" key="1">
    <citation type="submission" date="2020-07" db="EMBL/GenBank/DDBJ databases">
        <title>A long reads based de novo assembly of the rainbow trout Arlee double haploid line genome.</title>
        <authorList>
            <person name="Gao G."/>
            <person name="Palti Y."/>
        </authorList>
    </citation>
    <scope>NUCLEOTIDE SEQUENCE [LARGE SCALE GENOMIC DNA]</scope>
</reference>
<sequence length="160" mass="17983">VKKRWKRRRGSDRSDRSDRRDVSSVSSPPRSLEDVQSQCVMANVWERQRTQSLNQAFASPRQIIPALPSDKLSKMQTLKLAMLMIIILDFLHPVLKGKRMDLDLNEGPASAASICGYVAHEHLSYAFSAWRREDGGGSMVQVCYITLALTPHSAVEAQTE</sequence>
<reference evidence="9" key="3">
    <citation type="submission" date="2025-09" db="UniProtKB">
        <authorList>
            <consortium name="Ensembl"/>
        </authorList>
    </citation>
    <scope>IDENTIFICATION</scope>
</reference>
<dbReference type="GeneTree" id="ENSGT00940000163428"/>
<evidence type="ECO:0000313" key="9">
    <source>
        <dbReference type="Ensembl" id="ENSOMYP00000097833.2"/>
    </source>
</evidence>
<feature type="domain" description="BHLH" evidence="8">
    <location>
        <begin position="37"/>
        <end position="88"/>
    </location>
</feature>
<dbReference type="GO" id="GO:0000981">
    <property type="term" value="F:DNA-binding transcription factor activity, RNA polymerase II-specific"/>
    <property type="evidence" value="ECO:0007669"/>
    <property type="project" value="TreeGrafter"/>
</dbReference>
<feature type="region of interest" description="Disordered" evidence="7">
    <location>
        <begin position="1"/>
        <end position="35"/>
    </location>
</feature>
<dbReference type="AlphaFoldDB" id="A0A8C7UK25"/>
<keyword evidence="5" id="KW-0804">Transcription</keyword>
<dbReference type="GO" id="GO:0000977">
    <property type="term" value="F:RNA polymerase II transcription regulatory region sequence-specific DNA binding"/>
    <property type="evidence" value="ECO:0007669"/>
    <property type="project" value="TreeGrafter"/>
</dbReference>
<dbReference type="GO" id="GO:0046983">
    <property type="term" value="F:protein dimerization activity"/>
    <property type="evidence" value="ECO:0007669"/>
    <property type="project" value="InterPro"/>
</dbReference>
<dbReference type="Gene3D" id="4.10.280.10">
    <property type="entry name" value="Helix-loop-helix DNA-binding domain"/>
    <property type="match status" value="1"/>
</dbReference>
<keyword evidence="2" id="KW-0221">Differentiation</keyword>
<accession>A0A8C7UK25</accession>
<evidence type="ECO:0000256" key="1">
    <source>
        <dbReference type="ARBA" id="ARBA00022473"/>
    </source>
</evidence>
<evidence type="ECO:0000256" key="3">
    <source>
        <dbReference type="ARBA" id="ARBA00023015"/>
    </source>
</evidence>
<dbReference type="SMART" id="SM00353">
    <property type="entry name" value="HLH"/>
    <property type="match status" value="1"/>
</dbReference>
<dbReference type="Ensembl" id="ENSOMYT00000106245.2">
    <property type="protein sequence ID" value="ENSOMYP00000097833.2"/>
    <property type="gene ID" value="ENSOMYG00000044453.2"/>
</dbReference>
<dbReference type="InterPro" id="IPR036638">
    <property type="entry name" value="HLH_DNA-bd_sf"/>
</dbReference>
<evidence type="ECO:0000313" key="10">
    <source>
        <dbReference type="Proteomes" id="UP000694395"/>
    </source>
</evidence>
<dbReference type="InterPro" id="IPR050283">
    <property type="entry name" value="E-box_TF_Regulators"/>
</dbReference>
<keyword evidence="6" id="KW-0539">Nucleus</keyword>